<reference evidence="2 3" key="1">
    <citation type="submission" date="2018-08" db="EMBL/GenBank/DDBJ databases">
        <authorList>
            <consortium name="GenomeTrakr: Next Generation Sequencing Network for Food Pathogen Tracability"/>
        </authorList>
    </citation>
    <scope>NUCLEOTIDE SEQUENCE [LARGE SCALE GENOMIC DNA]</scope>
    <source>
        <strain evidence="2 3">CFSAN060999</strain>
    </source>
</reference>
<evidence type="ECO:0000313" key="2">
    <source>
        <dbReference type="EMBL" id="EAC3883599.1"/>
    </source>
</evidence>
<sequence length="201" mass="23349">MPIERKVTVTYPDDGRVEYTLDSQDLQFVGDNTAYFSFRNKEGQQLYSTRDFRFKVLPGILTGVVRDGAYVWQFEDLKRFLEQYVVDGTSAWEQFVESNREILEGIESGGEVVLELSDARYSPFFEEMFPNLKQRLDYIETHEFMEDAGVIETSPTLVLGELPADYSFRTDGQAFMNLQEMPLIFGDIGLTNESEFWFKEE</sequence>
<evidence type="ECO:0000259" key="1">
    <source>
        <dbReference type="Pfam" id="PF10651"/>
    </source>
</evidence>
<dbReference type="Gene3D" id="2.60.40.3350">
    <property type="match status" value="1"/>
</dbReference>
<dbReference type="Gene3D" id="6.10.250.1350">
    <property type="match status" value="1"/>
</dbReference>
<dbReference type="Proteomes" id="UP000356407">
    <property type="component" value="Unassembled WGS sequence"/>
</dbReference>
<dbReference type="Pfam" id="PF10651">
    <property type="entry name" value="BppU_N"/>
    <property type="match status" value="1"/>
</dbReference>
<gene>
    <name evidence="2" type="ORF">B4X68_16505</name>
</gene>
<name>A0AA86YID2_LISMN</name>
<dbReference type="InterPro" id="IPR018913">
    <property type="entry name" value="BppU_N"/>
</dbReference>
<evidence type="ECO:0000313" key="3">
    <source>
        <dbReference type="Proteomes" id="UP000356407"/>
    </source>
</evidence>
<dbReference type="AlphaFoldDB" id="A0AA86YID2"/>
<feature type="domain" description="BppU N-terminal" evidence="1">
    <location>
        <begin position="11"/>
        <end position="79"/>
    </location>
</feature>
<comment type="caution">
    <text evidence="2">The sequence shown here is derived from an EMBL/GenBank/DDBJ whole genome shotgun (WGS) entry which is preliminary data.</text>
</comment>
<proteinExistence type="predicted"/>
<protein>
    <submittedName>
        <fullName evidence="2">DUF2479 domain-containing protein</fullName>
    </submittedName>
</protein>
<accession>A0AA86YID2</accession>
<organism evidence="2 3">
    <name type="scientific">Listeria monocytogenes</name>
    <dbReference type="NCBI Taxonomy" id="1639"/>
    <lineage>
        <taxon>Bacteria</taxon>
        <taxon>Bacillati</taxon>
        <taxon>Bacillota</taxon>
        <taxon>Bacilli</taxon>
        <taxon>Bacillales</taxon>
        <taxon>Listeriaceae</taxon>
        <taxon>Listeria</taxon>
    </lineage>
</organism>
<dbReference type="EMBL" id="AAAICE010000050">
    <property type="protein sequence ID" value="EAC3883599.1"/>
    <property type="molecule type" value="Genomic_DNA"/>
</dbReference>